<protein>
    <submittedName>
        <fullName evidence="1">Uncharacterized protein</fullName>
    </submittedName>
</protein>
<dbReference type="SUPFAM" id="SSF69279">
    <property type="entry name" value="Phage tail proteins"/>
    <property type="match status" value="1"/>
</dbReference>
<organism evidence="1 2">
    <name type="scientific">Sedimentitalea arenosa</name>
    <dbReference type="NCBI Taxonomy" id="2798803"/>
    <lineage>
        <taxon>Bacteria</taxon>
        <taxon>Pseudomonadati</taxon>
        <taxon>Pseudomonadota</taxon>
        <taxon>Alphaproteobacteria</taxon>
        <taxon>Rhodobacterales</taxon>
        <taxon>Paracoccaceae</taxon>
        <taxon>Sedimentitalea</taxon>
    </lineage>
</organism>
<dbReference type="RefSeq" id="WP_199022706.1">
    <property type="nucleotide sequence ID" value="NZ_JAELVR010000001.1"/>
</dbReference>
<sequence length="340" mass="35546">MPQLRPTYALTLGNGLWDRQVLALDLTLTLAPGIDRLEAVLPPEAPFDAAPGEPCSLTLGNGEREEAVFTGVIRSVAPSLHGWRVVAVNAGGRMSAIRPAVTFEGVSAGRVVRDLASEAEVETGAVTDGVDLAFYVADPARTAWEHVARLAAMSAAFARVGADGALEVFEIGAGTADTALAHGRDLLRLTHRERDDAGTAFRVCGEAMAGTASAPEALRPIIDPLDGDAPAPDRRILFRPALRTPDGASMAGAGLTRAHQATSRQLVFQGWLQPQLRPGQRIELQGLPDSVATGAAWAETVRHVVTPSGARSHVTANRDPDGFDPLALLGSLGGALSAVF</sequence>
<accession>A0A8J7LUQ8</accession>
<comment type="caution">
    <text evidence="1">The sequence shown here is derived from an EMBL/GenBank/DDBJ whole genome shotgun (WGS) entry which is preliminary data.</text>
</comment>
<name>A0A8J7LUQ8_9RHOB</name>
<keyword evidence="2" id="KW-1185">Reference proteome</keyword>
<reference evidence="1" key="1">
    <citation type="submission" date="2020-12" db="EMBL/GenBank/DDBJ databases">
        <title>Sedimentitalea sp. nov., isolated from sand in Incheon.</title>
        <authorList>
            <person name="Kim W."/>
        </authorList>
    </citation>
    <scope>NUCLEOTIDE SEQUENCE</scope>
    <source>
        <strain evidence="1">CAU 1593</strain>
    </source>
</reference>
<dbReference type="Proteomes" id="UP000619079">
    <property type="component" value="Unassembled WGS sequence"/>
</dbReference>
<gene>
    <name evidence="1" type="ORF">JF290_00225</name>
</gene>
<evidence type="ECO:0000313" key="1">
    <source>
        <dbReference type="EMBL" id="MBJ6369936.1"/>
    </source>
</evidence>
<evidence type="ECO:0000313" key="2">
    <source>
        <dbReference type="Proteomes" id="UP000619079"/>
    </source>
</evidence>
<dbReference type="EMBL" id="JAELVR010000001">
    <property type="protein sequence ID" value="MBJ6369936.1"/>
    <property type="molecule type" value="Genomic_DNA"/>
</dbReference>
<proteinExistence type="predicted"/>
<dbReference type="AlphaFoldDB" id="A0A8J7LUQ8"/>